<dbReference type="AlphaFoldDB" id="A0A0K2UI34"/>
<accession>A0A0K2UI34</accession>
<protein>
    <submittedName>
        <fullName evidence="1">Uncharacterized protein</fullName>
    </submittedName>
</protein>
<dbReference type="EMBL" id="HACA01020404">
    <property type="protein sequence ID" value="CDW37765.1"/>
    <property type="molecule type" value="Transcribed_RNA"/>
</dbReference>
<proteinExistence type="predicted"/>
<name>A0A0K2UI34_LEPSM</name>
<sequence length="37" mass="4468">MLDDLRFYIINMSFDNHPINRKMLVHYMCNGCFSLTN</sequence>
<evidence type="ECO:0000313" key="1">
    <source>
        <dbReference type="EMBL" id="CDW37765.1"/>
    </source>
</evidence>
<reference evidence="1" key="1">
    <citation type="submission" date="2014-05" db="EMBL/GenBank/DDBJ databases">
        <authorList>
            <person name="Chronopoulou M."/>
        </authorList>
    </citation>
    <scope>NUCLEOTIDE SEQUENCE</scope>
    <source>
        <tissue evidence="1">Whole organism</tissue>
    </source>
</reference>
<organism evidence="1">
    <name type="scientific">Lepeophtheirus salmonis</name>
    <name type="common">Salmon louse</name>
    <name type="synonym">Caligus salmonis</name>
    <dbReference type="NCBI Taxonomy" id="72036"/>
    <lineage>
        <taxon>Eukaryota</taxon>
        <taxon>Metazoa</taxon>
        <taxon>Ecdysozoa</taxon>
        <taxon>Arthropoda</taxon>
        <taxon>Crustacea</taxon>
        <taxon>Multicrustacea</taxon>
        <taxon>Hexanauplia</taxon>
        <taxon>Copepoda</taxon>
        <taxon>Siphonostomatoida</taxon>
        <taxon>Caligidae</taxon>
        <taxon>Lepeophtheirus</taxon>
    </lineage>
</organism>